<organism evidence="8 9">
    <name type="scientific">Nakamurella leprariae</name>
    <dbReference type="NCBI Taxonomy" id="2803911"/>
    <lineage>
        <taxon>Bacteria</taxon>
        <taxon>Bacillati</taxon>
        <taxon>Actinomycetota</taxon>
        <taxon>Actinomycetes</taxon>
        <taxon>Nakamurellales</taxon>
        <taxon>Nakamurellaceae</taxon>
        <taxon>Nakamurella</taxon>
    </lineage>
</organism>
<keyword evidence="3 7" id="KW-0812">Transmembrane</keyword>
<evidence type="ECO:0000313" key="9">
    <source>
        <dbReference type="Proteomes" id="UP000663792"/>
    </source>
</evidence>
<feature type="transmembrane region" description="Helical" evidence="7">
    <location>
        <begin position="238"/>
        <end position="262"/>
    </location>
</feature>
<evidence type="ECO:0000256" key="4">
    <source>
        <dbReference type="ARBA" id="ARBA00022989"/>
    </source>
</evidence>
<evidence type="ECO:0000313" key="8">
    <source>
        <dbReference type="EMBL" id="MBM9466817.1"/>
    </source>
</evidence>
<feature type="compositionally biased region" description="Basic and acidic residues" evidence="6">
    <location>
        <begin position="315"/>
        <end position="340"/>
    </location>
</feature>
<name>A0A938YA64_9ACTN</name>
<reference evidence="8" key="1">
    <citation type="submission" date="2021-01" db="EMBL/GenBank/DDBJ databases">
        <title>YIM 132084 draft genome.</title>
        <authorList>
            <person name="An D."/>
        </authorList>
    </citation>
    <scope>NUCLEOTIDE SEQUENCE</scope>
    <source>
        <strain evidence="8">YIM 132084</strain>
    </source>
</reference>
<dbReference type="Pfam" id="PF03631">
    <property type="entry name" value="Virul_fac_BrkB"/>
    <property type="match status" value="1"/>
</dbReference>
<accession>A0A938YA64</accession>
<evidence type="ECO:0000256" key="6">
    <source>
        <dbReference type="SAM" id="MobiDB-lite"/>
    </source>
</evidence>
<dbReference type="Proteomes" id="UP000663792">
    <property type="component" value="Unassembled WGS sequence"/>
</dbReference>
<proteinExistence type="predicted"/>
<dbReference type="RefSeq" id="WP_205259777.1">
    <property type="nucleotide sequence ID" value="NZ_JAERWK010000008.1"/>
</dbReference>
<feature type="transmembrane region" description="Helical" evidence="7">
    <location>
        <begin position="117"/>
        <end position="141"/>
    </location>
</feature>
<dbReference type="GO" id="GO:0005886">
    <property type="term" value="C:plasma membrane"/>
    <property type="evidence" value="ECO:0007669"/>
    <property type="project" value="UniProtKB-SubCell"/>
</dbReference>
<keyword evidence="2" id="KW-1003">Cell membrane</keyword>
<evidence type="ECO:0000256" key="1">
    <source>
        <dbReference type="ARBA" id="ARBA00004651"/>
    </source>
</evidence>
<dbReference type="EMBL" id="JAERWK010000008">
    <property type="protein sequence ID" value="MBM9466817.1"/>
    <property type="molecule type" value="Genomic_DNA"/>
</dbReference>
<dbReference type="NCBIfam" id="TIGR00765">
    <property type="entry name" value="yihY_not_rbn"/>
    <property type="match status" value="1"/>
</dbReference>
<dbReference type="InterPro" id="IPR017039">
    <property type="entry name" value="Virul_fac_BrkB"/>
</dbReference>
<dbReference type="PANTHER" id="PTHR30213:SF0">
    <property type="entry name" value="UPF0761 MEMBRANE PROTEIN YIHY"/>
    <property type="match status" value="1"/>
</dbReference>
<feature type="compositionally biased region" description="Basic and acidic residues" evidence="6">
    <location>
        <begin position="19"/>
        <end position="28"/>
    </location>
</feature>
<dbReference type="AlphaFoldDB" id="A0A938YA64"/>
<keyword evidence="9" id="KW-1185">Reference proteome</keyword>
<evidence type="ECO:0000256" key="2">
    <source>
        <dbReference type="ARBA" id="ARBA00022475"/>
    </source>
</evidence>
<feature type="region of interest" description="Disordered" evidence="6">
    <location>
        <begin position="1"/>
        <end position="29"/>
    </location>
</feature>
<comment type="caution">
    <text evidence="8">The sequence shown here is derived from an EMBL/GenBank/DDBJ whole genome shotgun (WGS) entry which is preliminary data.</text>
</comment>
<evidence type="ECO:0000256" key="7">
    <source>
        <dbReference type="SAM" id="Phobius"/>
    </source>
</evidence>
<protein>
    <submittedName>
        <fullName evidence="8">YihY/virulence factor BrkB family protein</fullName>
    </submittedName>
</protein>
<evidence type="ECO:0000256" key="3">
    <source>
        <dbReference type="ARBA" id="ARBA00022692"/>
    </source>
</evidence>
<dbReference type="PANTHER" id="PTHR30213">
    <property type="entry name" value="INNER MEMBRANE PROTEIN YHJD"/>
    <property type="match status" value="1"/>
</dbReference>
<sequence>MSEDAGASRARTAAPQPEDGDKPDKPTDLRPATRRYLVRKVVREFSADQCTDLAAALTYYAVLALFPGLLALVSLVGLFGQGRTTVDALLGVVEQVGGSSLVDSLRAPVQSLVDAPAAGFAFVIGLVGALWSASGYVGAFSRAMNRVYEIDEGRPFWKLRPLMLLITLIAVIMAAAVGLALVLSGPIAQSVGDAIGLGSTAVTVWNIAKWPVMLIMVVLVVAILYYATPNVRQPKFRWISLGAAIAILVWIVASVLFGLYVANFANYQKTYGSLAGVIVFLLWLWITNLALLFGAEVDAELERARQLQAGIRAERDIQLPPRDTRASDKAAAKEAEDERRGRKLRRTRGADQHPEPRR</sequence>
<comment type="subcellular location">
    <subcellularLocation>
        <location evidence="1">Cell membrane</location>
        <topology evidence="1">Multi-pass membrane protein</topology>
    </subcellularLocation>
</comment>
<feature type="transmembrane region" description="Helical" evidence="7">
    <location>
        <begin position="57"/>
        <end position="80"/>
    </location>
</feature>
<feature type="transmembrane region" description="Helical" evidence="7">
    <location>
        <begin position="274"/>
        <end position="295"/>
    </location>
</feature>
<evidence type="ECO:0000256" key="5">
    <source>
        <dbReference type="ARBA" id="ARBA00023136"/>
    </source>
</evidence>
<feature type="region of interest" description="Disordered" evidence="6">
    <location>
        <begin position="315"/>
        <end position="358"/>
    </location>
</feature>
<feature type="compositionally biased region" description="Basic and acidic residues" evidence="6">
    <location>
        <begin position="348"/>
        <end position="358"/>
    </location>
</feature>
<gene>
    <name evidence="8" type="ORF">JL106_05915</name>
</gene>
<dbReference type="PIRSF" id="PIRSF035875">
    <property type="entry name" value="RNase_BN"/>
    <property type="match status" value="1"/>
</dbReference>
<keyword evidence="5 7" id="KW-0472">Membrane</keyword>
<feature type="transmembrane region" description="Helical" evidence="7">
    <location>
        <begin position="162"/>
        <end position="187"/>
    </location>
</feature>
<feature type="transmembrane region" description="Helical" evidence="7">
    <location>
        <begin position="207"/>
        <end position="226"/>
    </location>
</feature>
<keyword evidence="4 7" id="KW-1133">Transmembrane helix</keyword>